<evidence type="ECO:0000313" key="2">
    <source>
        <dbReference type="Proteomes" id="UP000641206"/>
    </source>
</evidence>
<accession>A0ABQ2NUP0</accession>
<reference evidence="2" key="1">
    <citation type="journal article" date="2019" name="Int. J. Syst. Evol. Microbiol.">
        <title>The Global Catalogue of Microorganisms (GCM) 10K type strain sequencing project: providing services to taxonomists for standard genome sequencing and annotation.</title>
        <authorList>
            <consortium name="The Broad Institute Genomics Platform"/>
            <consortium name="The Broad Institute Genome Sequencing Center for Infectious Disease"/>
            <person name="Wu L."/>
            <person name="Ma J."/>
        </authorList>
    </citation>
    <scope>NUCLEOTIDE SEQUENCE [LARGE SCALE GENOMIC DNA]</scope>
    <source>
        <strain evidence="2">CGMCC 1.7693</strain>
    </source>
</reference>
<dbReference type="Pfam" id="PF22745">
    <property type="entry name" value="Nlig-Ia"/>
    <property type="match status" value="1"/>
</dbReference>
<name>A0ABQ2NUP0_9BACI</name>
<keyword evidence="2" id="KW-1185">Reference proteome</keyword>
<protein>
    <submittedName>
        <fullName evidence="1">Uncharacterized protein</fullName>
    </submittedName>
</protein>
<dbReference type="Proteomes" id="UP000641206">
    <property type="component" value="Unassembled WGS sequence"/>
</dbReference>
<dbReference type="EMBL" id="BMLW01000005">
    <property type="protein sequence ID" value="GGP10933.1"/>
    <property type="molecule type" value="Genomic_DNA"/>
</dbReference>
<organism evidence="1 2">
    <name type="scientific">Oceanobacillus neutriphilus</name>
    <dbReference type="NCBI Taxonomy" id="531815"/>
    <lineage>
        <taxon>Bacteria</taxon>
        <taxon>Bacillati</taxon>
        <taxon>Bacillota</taxon>
        <taxon>Bacilli</taxon>
        <taxon>Bacillales</taxon>
        <taxon>Bacillaceae</taxon>
        <taxon>Oceanobacillus</taxon>
    </lineage>
</organism>
<evidence type="ECO:0000313" key="1">
    <source>
        <dbReference type="EMBL" id="GGP10933.1"/>
    </source>
</evidence>
<proteinExistence type="predicted"/>
<comment type="caution">
    <text evidence="1">The sequence shown here is derived from an EMBL/GenBank/DDBJ whole genome shotgun (WGS) entry which is preliminary data.</text>
</comment>
<gene>
    <name evidence="1" type="ORF">GCM10011346_21020</name>
</gene>
<sequence length="59" mass="7096">MELYQLQVDFPEESKKAIDYEIYKDFDGSSGFDLPFTDPDVQNRGYRLLEYFEKNKKSF</sequence>